<keyword evidence="3" id="KW-1185">Reference proteome</keyword>
<name>A0ABP8S8D4_9ACTN</name>
<accession>A0ABP8S8D4</accession>
<dbReference type="EMBL" id="BAABGU010000003">
    <property type="protein sequence ID" value="GAA4563783.1"/>
    <property type="molecule type" value="Genomic_DNA"/>
</dbReference>
<sequence>MKPGPAAAMTVRAAVLPHPQVLTNRLDLRAWVVTQPRRAASKSLRSVPPVLQSGATARHHDPSGAGVTHPQATGDDL</sequence>
<proteinExistence type="predicted"/>
<reference evidence="3" key="1">
    <citation type="journal article" date="2019" name="Int. J. Syst. Evol. Microbiol.">
        <title>The Global Catalogue of Microorganisms (GCM) 10K type strain sequencing project: providing services to taxonomists for standard genome sequencing and annotation.</title>
        <authorList>
            <consortium name="The Broad Institute Genomics Platform"/>
            <consortium name="The Broad Institute Genome Sequencing Center for Infectious Disease"/>
            <person name="Wu L."/>
            <person name="Ma J."/>
        </authorList>
    </citation>
    <scope>NUCLEOTIDE SEQUENCE [LARGE SCALE GENOMIC DNA]</scope>
    <source>
        <strain evidence="3">JCM 3175</strain>
    </source>
</reference>
<protein>
    <submittedName>
        <fullName evidence="2">Uncharacterized protein</fullName>
    </submittedName>
</protein>
<evidence type="ECO:0000313" key="3">
    <source>
        <dbReference type="Proteomes" id="UP001500307"/>
    </source>
</evidence>
<evidence type="ECO:0000256" key="1">
    <source>
        <dbReference type="SAM" id="MobiDB-lite"/>
    </source>
</evidence>
<evidence type="ECO:0000313" key="2">
    <source>
        <dbReference type="EMBL" id="GAA4563783.1"/>
    </source>
</evidence>
<gene>
    <name evidence="2" type="ORF">GCM10023176_08420</name>
</gene>
<organism evidence="2 3">
    <name type="scientific">Micromonospora coerulea</name>
    <dbReference type="NCBI Taxonomy" id="47856"/>
    <lineage>
        <taxon>Bacteria</taxon>
        <taxon>Bacillati</taxon>
        <taxon>Actinomycetota</taxon>
        <taxon>Actinomycetes</taxon>
        <taxon>Micromonosporales</taxon>
        <taxon>Micromonosporaceae</taxon>
        <taxon>Micromonospora</taxon>
    </lineage>
</organism>
<feature type="region of interest" description="Disordered" evidence="1">
    <location>
        <begin position="37"/>
        <end position="77"/>
    </location>
</feature>
<dbReference type="Proteomes" id="UP001500307">
    <property type="component" value="Unassembled WGS sequence"/>
</dbReference>
<comment type="caution">
    <text evidence="2">The sequence shown here is derived from an EMBL/GenBank/DDBJ whole genome shotgun (WGS) entry which is preliminary data.</text>
</comment>